<reference evidence="7" key="2">
    <citation type="submission" date="2019-04" db="EMBL/GenBank/DDBJ databases">
        <authorList>
            <person name="Kadobianskyi M."/>
            <person name="Schulze L."/>
            <person name="Schuelke M."/>
            <person name="Judkewitz B."/>
        </authorList>
    </citation>
    <scope>NUCLEOTIDE SEQUENCE</scope>
    <source>
        <strain evidence="7">Bolton</strain>
        <tissue evidence="7">Whole-body</tissue>
    </source>
</reference>
<keyword evidence="4" id="KW-1133">Transmembrane helix</keyword>
<reference evidence="7 8" key="1">
    <citation type="journal article" date="2019" name="Sci. Data">
        <title>Hybrid genome assembly and annotation of Danionella translucida.</title>
        <authorList>
            <person name="Kadobianskyi M."/>
            <person name="Schulze L."/>
            <person name="Schuelke M."/>
            <person name="Judkewitz B."/>
        </authorList>
    </citation>
    <scope>NUCLEOTIDE SEQUENCE [LARGE SCALE GENOMIC DNA]</scope>
    <source>
        <strain evidence="7 8">Bolton</strain>
    </source>
</reference>
<sequence length="73" mass="6374">LGFTAGGIAAGSYASSMMSTAAVANGGGVAAGSLVAVLQSAGAAGLSVTGQAVAGAAGAALGAIASVVSNCTM</sequence>
<dbReference type="PANTHER" id="PTHR16932:SF18">
    <property type="entry name" value="INTERFERON, ALPHA-INDUCIBLE PROTEIN 27-LIKE 2"/>
    <property type="match status" value="1"/>
</dbReference>
<keyword evidence="3" id="KW-0812">Transmembrane</keyword>
<feature type="non-terminal residue" evidence="7">
    <location>
        <position position="1"/>
    </location>
</feature>
<dbReference type="AlphaFoldDB" id="A0A553RG69"/>
<name>A0A553RG69_9TELE</name>
<comment type="subcellular location">
    <subcellularLocation>
        <location evidence="1">Membrane</location>
        <topology evidence="1">Multi-pass membrane protein</topology>
    </subcellularLocation>
</comment>
<gene>
    <name evidence="7" type="ORF">DNTS_002840</name>
    <name evidence="6" type="ORF">DNTS_008943</name>
</gene>
<evidence type="ECO:0000256" key="1">
    <source>
        <dbReference type="ARBA" id="ARBA00004141"/>
    </source>
</evidence>
<dbReference type="InterPro" id="IPR038213">
    <property type="entry name" value="IFI6/IFI27-like_sf"/>
</dbReference>
<evidence type="ECO:0000313" key="6">
    <source>
        <dbReference type="EMBL" id="TRY65320.1"/>
    </source>
</evidence>
<dbReference type="PANTHER" id="PTHR16932">
    <property type="entry name" value="INTERFERON ALPHA-INDUCIBLE PROTEIN 27"/>
    <property type="match status" value="1"/>
</dbReference>
<dbReference type="GO" id="GO:0031966">
    <property type="term" value="C:mitochondrial membrane"/>
    <property type="evidence" value="ECO:0007669"/>
    <property type="project" value="TreeGrafter"/>
</dbReference>
<comment type="caution">
    <text evidence="7">The sequence shown here is derived from an EMBL/GenBank/DDBJ whole genome shotgun (WGS) entry which is preliminary data.</text>
</comment>
<dbReference type="InterPro" id="IPR009311">
    <property type="entry name" value="IFI6/IFI27-like"/>
</dbReference>
<protein>
    <submittedName>
        <fullName evidence="7">Uncharacterized protein</fullName>
    </submittedName>
</protein>
<organism evidence="7 8">
    <name type="scientific">Danionella cerebrum</name>
    <dbReference type="NCBI Taxonomy" id="2873325"/>
    <lineage>
        <taxon>Eukaryota</taxon>
        <taxon>Metazoa</taxon>
        <taxon>Chordata</taxon>
        <taxon>Craniata</taxon>
        <taxon>Vertebrata</taxon>
        <taxon>Euteleostomi</taxon>
        <taxon>Actinopterygii</taxon>
        <taxon>Neopterygii</taxon>
        <taxon>Teleostei</taxon>
        <taxon>Ostariophysi</taxon>
        <taxon>Cypriniformes</taxon>
        <taxon>Danionidae</taxon>
        <taxon>Danioninae</taxon>
        <taxon>Danionella</taxon>
    </lineage>
</organism>
<evidence type="ECO:0000256" key="4">
    <source>
        <dbReference type="ARBA" id="ARBA00022989"/>
    </source>
</evidence>
<evidence type="ECO:0000313" key="8">
    <source>
        <dbReference type="Proteomes" id="UP000316079"/>
    </source>
</evidence>
<evidence type="ECO:0000256" key="2">
    <source>
        <dbReference type="ARBA" id="ARBA00007262"/>
    </source>
</evidence>
<dbReference type="Proteomes" id="UP000316079">
    <property type="component" value="Unassembled WGS sequence"/>
</dbReference>
<keyword evidence="8" id="KW-1185">Reference proteome</keyword>
<dbReference type="EMBL" id="SRMA01026932">
    <property type="protein sequence ID" value="TRY65320.1"/>
    <property type="molecule type" value="Genomic_DNA"/>
</dbReference>
<evidence type="ECO:0000313" key="7">
    <source>
        <dbReference type="EMBL" id="TRZ01160.1"/>
    </source>
</evidence>
<evidence type="ECO:0000256" key="5">
    <source>
        <dbReference type="ARBA" id="ARBA00023136"/>
    </source>
</evidence>
<dbReference type="Gene3D" id="6.10.110.10">
    <property type="match status" value="1"/>
</dbReference>
<dbReference type="Pfam" id="PF06140">
    <property type="entry name" value="Ifi-6-16"/>
    <property type="match status" value="1"/>
</dbReference>
<dbReference type="EMBL" id="SRMA01024154">
    <property type="protein sequence ID" value="TRZ01160.1"/>
    <property type="molecule type" value="Genomic_DNA"/>
</dbReference>
<dbReference type="GO" id="GO:0097193">
    <property type="term" value="P:intrinsic apoptotic signaling pathway"/>
    <property type="evidence" value="ECO:0007669"/>
    <property type="project" value="TreeGrafter"/>
</dbReference>
<evidence type="ECO:0000256" key="3">
    <source>
        <dbReference type="ARBA" id="ARBA00022692"/>
    </source>
</evidence>
<keyword evidence="5" id="KW-0472">Membrane</keyword>
<dbReference type="GO" id="GO:0001836">
    <property type="term" value="P:release of cytochrome c from mitochondria"/>
    <property type="evidence" value="ECO:0007669"/>
    <property type="project" value="TreeGrafter"/>
</dbReference>
<comment type="similarity">
    <text evidence="2">Belongs to the IFI6/IFI27 family.</text>
</comment>
<accession>A0A553RG69</accession>
<proteinExistence type="inferred from homology"/>